<dbReference type="PANTHER" id="PTHR31282">
    <property type="entry name" value="WRKY TRANSCRIPTION FACTOR 21-RELATED"/>
    <property type="match status" value="1"/>
</dbReference>
<dbReference type="InterPro" id="IPR044810">
    <property type="entry name" value="WRKY_plant"/>
</dbReference>
<evidence type="ECO:0000256" key="2">
    <source>
        <dbReference type="ARBA" id="ARBA00023015"/>
    </source>
</evidence>
<evidence type="ECO:0000313" key="8">
    <source>
        <dbReference type="EMBL" id="EYU20127.1"/>
    </source>
</evidence>
<dbReference type="AlphaFoldDB" id="A0A022PUP8"/>
<evidence type="ECO:0000256" key="1">
    <source>
        <dbReference type="ARBA" id="ARBA00004123"/>
    </source>
</evidence>
<proteinExistence type="predicted"/>
<dbReference type="GO" id="GO:0005634">
    <property type="term" value="C:nucleus"/>
    <property type="evidence" value="ECO:0000318"/>
    <property type="project" value="GO_Central"/>
</dbReference>
<dbReference type="Proteomes" id="UP000030748">
    <property type="component" value="Unassembled WGS sequence"/>
</dbReference>
<feature type="region of interest" description="Disordered" evidence="6">
    <location>
        <begin position="130"/>
        <end position="165"/>
    </location>
</feature>
<keyword evidence="4" id="KW-0804">Transcription</keyword>
<dbReference type="GO" id="GO:0003700">
    <property type="term" value="F:DNA-binding transcription factor activity"/>
    <property type="evidence" value="ECO:0000318"/>
    <property type="project" value="GO_Central"/>
</dbReference>
<name>A0A022PUP8_ERYGU</name>
<feature type="compositionally biased region" description="Basic and acidic residues" evidence="6">
    <location>
        <begin position="148"/>
        <end position="165"/>
    </location>
</feature>
<evidence type="ECO:0000256" key="5">
    <source>
        <dbReference type="ARBA" id="ARBA00023242"/>
    </source>
</evidence>
<feature type="region of interest" description="Disordered" evidence="6">
    <location>
        <begin position="52"/>
        <end position="71"/>
    </location>
</feature>
<dbReference type="InterPro" id="IPR036576">
    <property type="entry name" value="WRKY_dom_sf"/>
</dbReference>
<keyword evidence="5" id="KW-0539">Nucleus</keyword>
<dbReference type="SMART" id="SM00774">
    <property type="entry name" value="WRKY"/>
    <property type="match status" value="1"/>
</dbReference>
<evidence type="ECO:0000313" key="9">
    <source>
        <dbReference type="Proteomes" id="UP000030748"/>
    </source>
</evidence>
<dbReference type="SUPFAM" id="SSF118290">
    <property type="entry name" value="WRKY DNA-binding domain"/>
    <property type="match status" value="1"/>
</dbReference>
<sequence>MEENLVALVLYGCKLAKDLEQSLPVLANQPDILSLSCEEIVRVFSNVKDGLNSNQPSNLNSNLRREQQQQQQLDHEDQIGAEIQEWLRTGGTTTATGVAAVTNTREALDLLNPRATAIVGDGRMKGPMVRELGDVNGRGRNSKGGARVGDDAPDSSRTRKRRDEGYKTVKRVAAPQMGNLDIPPEDGYTWRKYGQKEILGSTYPRSYYRCTHQKFYECPAKKQVQRLDDDPFTFEVTYRGSHTCHMSSTAPSAALPLPEQQPFPPRTTAAAANAYAPLLPYSLPNTNNIHHNWLSMQIFQDLGGGGVAAAGSSDGAAARFPEYQLPVADMADAMFNSGSSSSNSMDLIFSSMDDNHKWDSEEKKD</sequence>
<dbReference type="eggNOG" id="ENOG502RSM6">
    <property type="taxonomic scope" value="Eukaryota"/>
</dbReference>
<organism evidence="8 9">
    <name type="scientific">Erythranthe guttata</name>
    <name type="common">Yellow monkey flower</name>
    <name type="synonym">Mimulus guttatus</name>
    <dbReference type="NCBI Taxonomy" id="4155"/>
    <lineage>
        <taxon>Eukaryota</taxon>
        <taxon>Viridiplantae</taxon>
        <taxon>Streptophyta</taxon>
        <taxon>Embryophyta</taxon>
        <taxon>Tracheophyta</taxon>
        <taxon>Spermatophyta</taxon>
        <taxon>Magnoliopsida</taxon>
        <taxon>eudicotyledons</taxon>
        <taxon>Gunneridae</taxon>
        <taxon>Pentapetalae</taxon>
        <taxon>asterids</taxon>
        <taxon>lamiids</taxon>
        <taxon>Lamiales</taxon>
        <taxon>Phrymaceae</taxon>
        <taxon>Erythranthe</taxon>
    </lineage>
</organism>
<keyword evidence="9" id="KW-1185">Reference proteome</keyword>
<dbReference type="PhylomeDB" id="A0A022PUP8"/>
<dbReference type="GO" id="GO:0000976">
    <property type="term" value="F:transcription cis-regulatory region binding"/>
    <property type="evidence" value="ECO:0000318"/>
    <property type="project" value="GO_Central"/>
</dbReference>
<dbReference type="InterPro" id="IPR003657">
    <property type="entry name" value="WRKY_dom"/>
</dbReference>
<accession>A0A022PUP8</accession>
<dbReference type="EMBL" id="KI632289">
    <property type="protein sequence ID" value="EYU20127.1"/>
    <property type="molecule type" value="Genomic_DNA"/>
</dbReference>
<gene>
    <name evidence="8" type="ORF">MIMGU_mgv1a024310mg</name>
</gene>
<reference evidence="8 9" key="1">
    <citation type="journal article" date="2013" name="Proc. Natl. Acad. Sci. U.S.A.">
        <title>Fine-scale variation in meiotic recombination in Mimulus inferred from population shotgun sequencing.</title>
        <authorList>
            <person name="Hellsten U."/>
            <person name="Wright K.M."/>
            <person name="Jenkins J."/>
            <person name="Shu S."/>
            <person name="Yuan Y."/>
            <person name="Wessler S.R."/>
            <person name="Schmutz J."/>
            <person name="Willis J.H."/>
            <person name="Rokhsar D.S."/>
        </authorList>
    </citation>
    <scope>NUCLEOTIDE SEQUENCE [LARGE SCALE GENOMIC DNA]</scope>
    <source>
        <strain evidence="9">cv. DUN x IM62</strain>
    </source>
</reference>
<dbReference type="PROSITE" id="PS50811">
    <property type="entry name" value="WRKY"/>
    <property type="match status" value="1"/>
</dbReference>
<feature type="compositionally biased region" description="Low complexity" evidence="6">
    <location>
        <begin position="52"/>
        <end position="62"/>
    </location>
</feature>
<dbReference type="Pfam" id="PF03106">
    <property type="entry name" value="WRKY"/>
    <property type="match status" value="1"/>
</dbReference>
<dbReference type="GO" id="GO:0006355">
    <property type="term" value="P:regulation of DNA-templated transcription"/>
    <property type="evidence" value="ECO:0000318"/>
    <property type="project" value="GO_Central"/>
</dbReference>
<keyword evidence="2" id="KW-0805">Transcription regulation</keyword>
<feature type="domain" description="WRKY" evidence="7">
    <location>
        <begin position="185"/>
        <end position="247"/>
    </location>
</feature>
<evidence type="ECO:0000256" key="3">
    <source>
        <dbReference type="ARBA" id="ARBA00023125"/>
    </source>
</evidence>
<evidence type="ECO:0000256" key="6">
    <source>
        <dbReference type="SAM" id="MobiDB-lite"/>
    </source>
</evidence>
<keyword evidence="3" id="KW-0238">DNA-binding</keyword>
<evidence type="ECO:0000256" key="4">
    <source>
        <dbReference type="ARBA" id="ARBA00023163"/>
    </source>
</evidence>
<evidence type="ECO:0000259" key="7">
    <source>
        <dbReference type="PROSITE" id="PS50811"/>
    </source>
</evidence>
<dbReference type="Gene3D" id="2.20.25.80">
    <property type="entry name" value="WRKY domain"/>
    <property type="match status" value="1"/>
</dbReference>
<protein>
    <recommendedName>
        <fullName evidence="7">WRKY domain-containing protein</fullName>
    </recommendedName>
</protein>
<comment type="subcellular location">
    <subcellularLocation>
        <location evidence="1">Nucleus</location>
    </subcellularLocation>
</comment>